<evidence type="ECO:0000313" key="5">
    <source>
        <dbReference type="Proteomes" id="UP000474778"/>
    </source>
</evidence>
<evidence type="ECO:0000256" key="2">
    <source>
        <dbReference type="PROSITE-ProRule" id="PRU00169"/>
    </source>
</evidence>
<sequence>MEQNNNLNPFIFSRKGRILIVDDMQVNIIILRQLLGQGYEIASALSGEEALALCQSFEPDLLLLDIEMPGMSGFEVCRCLKDDPCTQDIAVIFVSAHHDEELEVSGFTLGAVDFIHKPLNAVITQERVKNQMLLKRQSDLLRFMLKQEASHGVSS</sequence>
<dbReference type="AlphaFoldDB" id="A0A6L7HUX7"/>
<dbReference type="PANTHER" id="PTHR44591">
    <property type="entry name" value="STRESS RESPONSE REGULATOR PROTEIN 1"/>
    <property type="match status" value="1"/>
</dbReference>
<keyword evidence="1 2" id="KW-0597">Phosphoprotein</keyword>
<dbReference type="InterPro" id="IPR001789">
    <property type="entry name" value="Sig_transdc_resp-reg_receiver"/>
</dbReference>
<dbReference type="PROSITE" id="PS50110">
    <property type="entry name" value="RESPONSE_REGULATORY"/>
    <property type="match status" value="1"/>
</dbReference>
<dbReference type="Proteomes" id="UP000474778">
    <property type="component" value="Unassembled WGS sequence"/>
</dbReference>
<feature type="modified residue" description="4-aspartylphosphate" evidence="2">
    <location>
        <position position="65"/>
    </location>
</feature>
<dbReference type="PANTHER" id="PTHR44591:SF3">
    <property type="entry name" value="RESPONSE REGULATORY DOMAIN-CONTAINING PROTEIN"/>
    <property type="match status" value="1"/>
</dbReference>
<feature type="domain" description="Response regulatory" evidence="3">
    <location>
        <begin position="17"/>
        <end position="132"/>
    </location>
</feature>
<dbReference type="GO" id="GO:0000160">
    <property type="term" value="P:phosphorelay signal transduction system"/>
    <property type="evidence" value="ECO:0007669"/>
    <property type="project" value="InterPro"/>
</dbReference>
<dbReference type="Pfam" id="PF00072">
    <property type="entry name" value="Response_reg"/>
    <property type="match status" value="1"/>
</dbReference>
<evidence type="ECO:0000256" key="1">
    <source>
        <dbReference type="ARBA" id="ARBA00022553"/>
    </source>
</evidence>
<reference evidence="4 5" key="1">
    <citation type="submission" date="2019-12" db="EMBL/GenBank/DDBJ databases">
        <title>Shewanella insulae sp. nov., isolated from a tidal flat.</title>
        <authorList>
            <person name="Yoon J.-H."/>
        </authorList>
    </citation>
    <scope>NUCLEOTIDE SEQUENCE [LARGE SCALE GENOMIC DNA]</scope>
    <source>
        <strain evidence="4 5">JBTF-M18</strain>
    </source>
</reference>
<dbReference type="SUPFAM" id="SSF52172">
    <property type="entry name" value="CheY-like"/>
    <property type="match status" value="1"/>
</dbReference>
<gene>
    <name evidence="4" type="ORF">GNT65_04715</name>
</gene>
<keyword evidence="5" id="KW-1185">Reference proteome</keyword>
<dbReference type="RefSeq" id="WP_160793962.1">
    <property type="nucleotide sequence ID" value="NZ_CANMWR010000001.1"/>
</dbReference>
<comment type="caution">
    <text evidence="4">The sequence shown here is derived from an EMBL/GenBank/DDBJ whole genome shotgun (WGS) entry which is preliminary data.</text>
</comment>
<proteinExistence type="predicted"/>
<evidence type="ECO:0000259" key="3">
    <source>
        <dbReference type="PROSITE" id="PS50110"/>
    </source>
</evidence>
<protein>
    <submittedName>
        <fullName evidence="4">Response regulator</fullName>
    </submittedName>
</protein>
<accession>A0A6L7HUX7</accession>
<dbReference type="EMBL" id="WRPA01000003">
    <property type="protein sequence ID" value="MXR67975.1"/>
    <property type="molecule type" value="Genomic_DNA"/>
</dbReference>
<evidence type="ECO:0000313" key="4">
    <source>
        <dbReference type="EMBL" id="MXR67975.1"/>
    </source>
</evidence>
<organism evidence="4 5">
    <name type="scientific">Shewanella insulae</name>
    <dbReference type="NCBI Taxonomy" id="2681496"/>
    <lineage>
        <taxon>Bacteria</taxon>
        <taxon>Pseudomonadati</taxon>
        <taxon>Pseudomonadota</taxon>
        <taxon>Gammaproteobacteria</taxon>
        <taxon>Alteromonadales</taxon>
        <taxon>Shewanellaceae</taxon>
        <taxon>Shewanella</taxon>
    </lineage>
</organism>
<name>A0A6L7HUX7_9GAMM</name>
<dbReference type="Gene3D" id="3.40.50.2300">
    <property type="match status" value="1"/>
</dbReference>
<dbReference type="InterPro" id="IPR050595">
    <property type="entry name" value="Bact_response_regulator"/>
</dbReference>
<dbReference type="SMART" id="SM00448">
    <property type="entry name" value="REC"/>
    <property type="match status" value="1"/>
</dbReference>
<dbReference type="InterPro" id="IPR011006">
    <property type="entry name" value="CheY-like_superfamily"/>
</dbReference>